<evidence type="ECO:0000313" key="2">
    <source>
        <dbReference type="EMBL" id="MSS63170.1"/>
    </source>
</evidence>
<keyword evidence="2" id="KW-0540">Nuclease</keyword>
<comment type="caution">
    <text evidence="2">The sequence shown here is derived from an EMBL/GenBank/DDBJ whole genome shotgun (WGS) entry which is preliminary data.</text>
</comment>
<protein>
    <submittedName>
        <fullName evidence="2">HNH endonuclease</fullName>
    </submittedName>
</protein>
<accession>A0A6L5XWF3</accession>
<keyword evidence="3" id="KW-1185">Reference proteome</keyword>
<gene>
    <name evidence="2" type="ORF">FYJ58_04660</name>
</gene>
<dbReference type="InterPro" id="IPR002711">
    <property type="entry name" value="HNH"/>
</dbReference>
<keyword evidence="2" id="KW-0378">Hydrolase</keyword>
<dbReference type="RefSeq" id="WP_154517978.1">
    <property type="nucleotide sequence ID" value="NZ_VUMT01000005.1"/>
</dbReference>
<reference evidence="2 3" key="1">
    <citation type="submission" date="2019-08" db="EMBL/GenBank/DDBJ databases">
        <title>In-depth cultivation of the pig gut microbiome towards novel bacterial diversity and tailored functional studies.</title>
        <authorList>
            <person name="Wylensek D."/>
            <person name="Hitch T.C.A."/>
            <person name="Clavel T."/>
        </authorList>
    </citation>
    <scope>NUCLEOTIDE SEQUENCE [LARGE SCALE GENOMIC DNA]</scope>
    <source>
        <strain evidence="2 3">WCA-693-APC-MOT-I</strain>
    </source>
</reference>
<evidence type="ECO:0000313" key="3">
    <source>
        <dbReference type="Proteomes" id="UP000482209"/>
    </source>
</evidence>
<name>A0A6L5XWF3_9FIRM</name>
<feature type="domain" description="HNH" evidence="1">
    <location>
        <begin position="60"/>
        <end position="110"/>
    </location>
</feature>
<organism evidence="2 3">
    <name type="scientific">Velocimicrobium porci</name>
    <dbReference type="NCBI Taxonomy" id="2606634"/>
    <lineage>
        <taxon>Bacteria</taxon>
        <taxon>Bacillati</taxon>
        <taxon>Bacillota</taxon>
        <taxon>Clostridia</taxon>
        <taxon>Lachnospirales</taxon>
        <taxon>Lachnospiraceae</taxon>
        <taxon>Velocimicrobium</taxon>
    </lineage>
</organism>
<keyword evidence="2" id="KW-0255">Endonuclease</keyword>
<dbReference type="Pfam" id="PF01844">
    <property type="entry name" value="HNH"/>
    <property type="match status" value="1"/>
</dbReference>
<dbReference type="GO" id="GO:0003676">
    <property type="term" value="F:nucleic acid binding"/>
    <property type="evidence" value="ECO:0007669"/>
    <property type="project" value="InterPro"/>
</dbReference>
<dbReference type="GO" id="GO:0004519">
    <property type="term" value="F:endonuclease activity"/>
    <property type="evidence" value="ECO:0007669"/>
    <property type="project" value="UniProtKB-KW"/>
</dbReference>
<evidence type="ECO:0000259" key="1">
    <source>
        <dbReference type="Pfam" id="PF01844"/>
    </source>
</evidence>
<proteinExistence type="predicted"/>
<dbReference type="Proteomes" id="UP000482209">
    <property type="component" value="Unassembled WGS sequence"/>
</dbReference>
<dbReference type="AlphaFoldDB" id="A0A6L5XWF3"/>
<sequence>MLKMCAYCKKVHDSKKNCPEKNEAIKKRNKKNKSKYDKFRWTNRWRKKAEEIKGRDLYLCQACIRNLDGTERKYNSNEQSVHHIIALHEDFDKRLENENLITLCRTHHEMAEDGRISKKVLLDMAAEQEAERGTGIDSITLVKEGIEKNK</sequence>
<dbReference type="EMBL" id="VUMT01000005">
    <property type="protein sequence ID" value="MSS63170.1"/>
    <property type="molecule type" value="Genomic_DNA"/>
</dbReference>
<dbReference type="GO" id="GO:0008270">
    <property type="term" value="F:zinc ion binding"/>
    <property type="evidence" value="ECO:0007669"/>
    <property type="project" value="InterPro"/>
</dbReference>